<feature type="transmembrane region" description="Helical" evidence="6">
    <location>
        <begin position="841"/>
        <end position="860"/>
    </location>
</feature>
<dbReference type="PRINTS" id="PR02047">
    <property type="entry name" value="BREFELDNASP4"/>
</dbReference>
<proteinExistence type="predicted"/>
<reference evidence="8 9" key="1">
    <citation type="journal article" date="2011" name="Proc. Natl. Acad. Sci. U.S.A.">
        <title>Evolutionary erosion of yeast sex chromosomes by mating-type switching accidents.</title>
        <authorList>
            <person name="Gordon J.L."/>
            <person name="Armisen D."/>
            <person name="Proux-Wera E."/>
            <person name="Oheigeartaigh S.S."/>
            <person name="Byrne K.P."/>
            <person name="Wolfe K.H."/>
        </authorList>
    </citation>
    <scope>NUCLEOTIDE SEQUENCE [LARGE SCALE GENOMIC DNA]</scope>
    <source>
        <strain evidence="9">ATCC MYA-139 / BCRC 22969 / CBS 8797 / CCRC 22969 / KCTC 17520 / NBRC 10181 / NCYC 3082</strain>
    </source>
</reference>
<keyword evidence="3 6" id="KW-1133">Transmembrane helix</keyword>
<evidence type="ECO:0000256" key="1">
    <source>
        <dbReference type="ARBA" id="ARBA00004141"/>
    </source>
</evidence>
<evidence type="ECO:0000256" key="3">
    <source>
        <dbReference type="ARBA" id="ARBA00022989"/>
    </source>
</evidence>
<feature type="domain" description="DUF2421" evidence="7">
    <location>
        <begin position="862"/>
        <end position="1055"/>
    </location>
</feature>
<dbReference type="GO" id="GO:0016020">
    <property type="term" value="C:membrane"/>
    <property type="evidence" value="ECO:0007669"/>
    <property type="project" value="UniProtKB-SubCell"/>
</dbReference>
<dbReference type="PANTHER" id="PTHR47804">
    <property type="entry name" value="60S RIBOSOMAL PROTEIN L19"/>
    <property type="match status" value="1"/>
</dbReference>
<dbReference type="Pfam" id="PF10334">
    <property type="entry name" value="BRE4"/>
    <property type="match status" value="1"/>
</dbReference>
<accession>J7S6S6</accession>
<organism evidence="8 9">
    <name type="scientific">Huiozyma naganishii (strain ATCC MYA-139 / BCRC 22969 / CBS 8797 / KCTC 17520 / NBRC 10181 / NCYC 3082 / Yp74L-3)</name>
    <name type="common">Yeast</name>
    <name type="synonym">Kazachstania naganishii</name>
    <dbReference type="NCBI Taxonomy" id="1071383"/>
    <lineage>
        <taxon>Eukaryota</taxon>
        <taxon>Fungi</taxon>
        <taxon>Dikarya</taxon>
        <taxon>Ascomycota</taxon>
        <taxon>Saccharomycotina</taxon>
        <taxon>Saccharomycetes</taxon>
        <taxon>Saccharomycetales</taxon>
        <taxon>Saccharomycetaceae</taxon>
        <taxon>Huiozyma</taxon>
    </lineage>
</organism>
<dbReference type="HOGENOM" id="CLU_004486_0_0_1"/>
<dbReference type="AlphaFoldDB" id="J7S6S6"/>
<feature type="transmembrane region" description="Helical" evidence="6">
    <location>
        <begin position="803"/>
        <end position="821"/>
    </location>
</feature>
<feature type="transmembrane region" description="Helical" evidence="6">
    <location>
        <begin position="260"/>
        <end position="283"/>
    </location>
</feature>
<reference evidence="9" key="2">
    <citation type="submission" date="2012-08" db="EMBL/GenBank/DDBJ databases">
        <title>Genome sequence of Kazachstania naganishii.</title>
        <authorList>
            <person name="Gordon J.L."/>
            <person name="Armisen D."/>
            <person name="Proux-Wera E."/>
            <person name="OhEigeartaigh S.S."/>
            <person name="Byrne K.P."/>
            <person name="Wolfe K.H."/>
        </authorList>
    </citation>
    <scope>NUCLEOTIDE SEQUENCE [LARGE SCALE GENOMIC DNA]</scope>
    <source>
        <strain evidence="9">ATCC MYA-139 / BCRC 22969 / CBS 8797 / CCRC 22969 / KCTC 17520 / NBRC 10181 / NCYC 3082</strain>
    </source>
</reference>
<keyword evidence="4 6" id="KW-0472">Membrane</keyword>
<dbReference type="Proteomes" id="UP000006310">
    <property type="component" value="Chromosome 5"/>
</dbReference>
<evidence type="ECO:0000256" key="5">
    <source>
        <dbReference type="SAM" id="MobiDB-lite"/>
    </source>
</evidence>
<name>J7S6S6_HUIN7</name>
<evidence type="ECO:0000256" key="2">
    <source>
        <dbReference type="ARBA" id="ARBA00022692"/>
    </source>
</evidence>
<dbReference type="PANTHER" id="PTHR47804:SF3">
    <property type="entry name" value="PROTEIN BRE4"/>
    <property type="match status" value="1"/>
</dbReference>
<gene>
    <name evidence="8" type="primary">KNAG0E02850</name>
    <name evidence="8" type="ordered locus">KNAG_0E02850</name>
</gene>
<evidence type="ECO:0000313" key="9">
    <source>
        <dbReference type="Proteomes" id="UP000006310"/>
    </source>
</evidence>
<dbReference type="STRING" id="1071383.J7S6S6"/>
<dbReference type="InterPro" id="IPR052430">
    <property type="entry name" value="IVT-Associated"/>
</dbReference>
<dbReference type="EMBL" id="HE978318">
    <property type="protein sequence ID" value="CCK70544.1"/>
    <property type="molecule type" value="Genomic_DNA"/>
</dbReference>
<protein>
    <recommendedName>
        <fullName evidence="7">DUF2421 domain-containing protein</fullName>
    </recommendedName>
</protein>
<dbReference type="KEGG" id="kng:KNAG_0E02850"/>
<dbReference type="RefSeq" id="XP_022464790.1">
    <property type="nucleotide sequence ID" value="XM_022608278.1"/>
</dbReference>
<keyword evidence="9" id="KW-1185">Reference proteome</keyword>
<feature type="transmembrane region" description="Helical" evidence="6">
    <location>
        <begin position="751"/>
        <end position="768"/>
    </location>
</feature>
<dbReference type="InterPro" id="IPR023244">
    <property type="entry name" value="Brefeldin_A-sensitivity_4"/>
</dbReference>
<feature type="transmembrane region" description="Helical" evidence="6">
    <location>
        <begin position="295"/>
        <end position="313"/>
    </location>
</feature>
<evidence type="ECO:0000256" key="4">
    <source>
        <dbReference type="ARBA" id="ARBA00023136"/>
    </source>
</evidence>
<dbReference type="OMA" id="FWGWAAN"/>
<keyword evidence="2 6" id="KW-0812">Transmembrane</keyword>
<evidence type="ECO:0000313" key="8">
    <source>
        <dbReference type="EMBL" id="CCK70544.1"/>
    </source>
</evidence>
<feature type="compositionally biased region" description="Low complexity" evidence="5">
    <location>
        <begin position="433"/>
        <end position="450"/>
    </location>
</feature>
<feature type="transmembrane region" description="Helical" evidence="6">
    <location>
        <begin position="197"/>
        <end position="222"/>
    </location>
</feature>
<dbReference type="OrthoDB" id="1924968at2759"/>
<dbReference type="eggNOG" id="KOG4711">
    <property type="taxonomic scope" value="Eukaryota"/>
</dbReference>
<evidence type="ECO:0000256" key="6">
    <source>
        <dbReference type="SAM" id="Phobius"/>
    </source>
</evidence>
<feature type="transmembrane region" description="Helical" evidence="6">
    <location>
        <begin position="234"/>
        <end position="253"/>
    </location>
</feature>
<feature type="transmembrane region" description="Helical" evidence="6">
    <location>
        <begin position="156"/>
        <end position="176"/>
    </location>
</feature>
<dbReference type="GeneID" id="34526244"/>
<sequence length="1126" mass="130783">MGPSKLHTIARLNEDINFDNDESPGISKGSYHNQRSYLSLYEMRHKNLSMHPLGLESTTPQKSAAEVSQLKLESLILDKNWNDKLDDFQLEELRDGFFDPMFTKPEKNTADYYDSYPKRIKKRTYSIQTILPTIKQFFTGKFKDNCKNKWPQVLKFVLSFFISFVLCVIRPSGVWIGHNHRYLMPIAAILHHPVRNIGVQLEMTAFSILGLVFGLGWSSLAWYVSTATKVVSNFQGGILFQSLFMALMFSVWLKSYYPRFMYFGTSFGMAIIYTHTVELVHHASMMRWMFFRDFALSYVFGLILSLLICVLIYPHSGNESLMTHYNDTVKSFRELLVGMVDSEQFNNKEKMSVLHSKMIQSLNIDLSESFRDFFNQMSIAQFDKDHLEQFRNHLTSFSSPLRVIPLMNMLFDKEELEKLYTNLDTHAEESKGKGSSNGIANSNSASSSQSPEVYSASHSPFTPKGTDLPHHLTGYSEFYVKILKKTFSKPVFDLILEMILVLEKVSMALTAYNYDRSSKRDPKSVVQILEEVNTKLKKKIYRLDITYKKFTQSNIFSQDLLSDHESVNIFLYLRYLRNSSKQLVGVVESCVTLSTDIHWRIQLPQYPLKKALHRLPKQCAIDEGSDSFLRYFETKKAVDDIFERIYNSYTSKHAYTKPLNENERVRAIDHRDFGLHTTKNTYRYRLWQLSRILVGPEMKWTFKIVFVIVFLCIPAWLPESHHWYANYQCWWAPMSFYILVHRKPTGGYNKLLMRLGISVLAMFWGWAANQARHYSNAFVICTFAALLCVPASINLLWYGNPKVTFAALISFTVVALEPYSIDDRSTLNTASIWKNTWITSLSLIIGILVSVTINWIFWSYKARTELRLAMSSLLLHLSQSYQSIADRYLYRDTNDSPTEMTLAFAHIREVRMTQNIDAVRNLLKRARLEPNYISNFNADKYDTLLTSCQYLLEKLIEARISGTYFEVWDRDMNKEVTRALLSLRRDSVASVIFVFYVIGNCFRSRNRIPKYLPNTILSRKRLFDYLSAFTSHTDPREHTNTHTQEHLGTQLLKNKIGKFSQPEEKYESAFDDDVNFPPKQEFSVDEYQRLHWTEVYGVVFGKAFTDVCEAVQNLSNCCKDILGEEG</sequence>
<feature type="transmembrane region" description="Helical" evidence="6">
    <location>
        <begin position="774"/>
        <end position="796"/>
    </location>
</feature>
<evidence type="ECO:0000259" key="7">
    <source>
        <dbReference type="Pfam" id="PF10334"/>
    </source>
</evidence>
<dbReference type="InterPro" id="IPR018820">
    <property type="entry name" value="BRE4-related_DUF2421"/>
</dbReference>
<feature type="region of interest" description="Disordered" evidence="5">
    <location>
        <begin position="427"/>
        <end position="462"/>
    </location>
</feature>
<feature type="transmembrane region" description="Helical" evidence="6">
    <location>
        <begin position="700"/>
        <end position="717"/>
    </location>
</feature>
<comment type="subcellular location">
    <subcellularLocation>
        <location evidence="1">Membrane</location>
        <topology evidence="1">Multi-pass membrane protein</topology>
    </subcellularLocation>
</comment>